<reference evidence="4" key="1">
    <citation type="journal article" date="2019" name="Int. J. Syst. Evol. Microbiol.">
        <title>The Global Catalogue of Microorganisms (GCM) 10K type strain sequencing project: providing services to taxonomists for standard genome sequencing and annotation.</title>
        <authorList>
            <consortium name="The Broad Institute Genomics Platform"/>
            <consortium name="The Broad Institute Genome Sequencing Center for Infectious Disease"/>
            <person name="Wu L."/>
            <person name="Ma J."/>
        </authorList>
    </citation>
    <scope>NUCLEOTIDE SEQUENCE [LARGE SCALE GENOMIC DNA]</scope>
    <source>
        <strain evidence="4">CGMCC 4.7455</strain>
    </source>
</reference>
<dbReference type="RefSeq" id="WP_380900350.1">
    <property type="nucleotide sequence ID" value="NZ_JBHUFU010000008.1"/>
</dbReference>
<accession>A0ABW4PNS7</accession>
<organism evidence="3 4">
    <name type="scientific">Streptomyces desertarenae</name>
    <dbReference type="NCBI Taxonomy" id="2666184"/>
    <lineage>
        <taxon>Bacteria</taxon>
        <taxon>Bacillati</taxon>
        <taxon>Actinomycetota</taxon>
        <taxon>Actinomycetes</taxon>
        <taxon>Kitasatosporales</taxon>
        <taxon>Streptomycetaceae</taxon>
        <taxon>Streptomyces</taxon>
    </lineage>
</organism>
<dbReference type="SUPFAM" id="SSF54909">
    <property type="entry name" value="Dimeric alpha+beta barrel"/>
    <property type="match status" value="1"/>
</dbReference>
<comment type="caution">
    <text evidence="3">The sequence shown here is derived from an EMBL/GenBank/DDBJ whole genome shotgun (WGS) entry which is preliminary data.</text>
</comment>
<proteinExistence type="predicted"/>
<evidence type="ECO:0000256" key="1">
    <source>
        <dbReference type="SAM" id="MobiDB-lite"/>
    </source>
</evidence>
<dbReference type="InterPro" id="IPR007575">
    <property type="entry name" value="SchA_CurD-like"/>
</dbReference>
<dbReference type="Pfam" id="PF04486">
    <property type="entry name" value="SchA_CurD"/>
    <property type="match status" value="1"/>
</dbReference>
<dbReference type="Gene3D" id="3.30.70.100">
    <property type="match status" value="1"/>
</dbReference>
<sequence length="394" mass="42090">MTAPGLAPQVSGLVSQSAFDGSRLRVVLLLDVVDGAQQRFLDAYERVCDQVASTPGHIRDQLCQSLDDPSQWLITSEWESAPPFLAWVNSEEHMETVRPLRACLKDTRSLRFRIIRETGGPAAAAPAAPVPRASPRPGGGVVRHALTYTLRPGSGSAVARILAGHPLPVRREGDPVRLHRTSLFVHGDRVVQVVEVRELRGDLLAGLVHLTGRPEVRAVEDALTPHLAQDRDLDDPQSLRVFLTRSALPAVHHVAPLPSPGSTPAPAGPVPPGSPAGRLALYYPARQGRGGELARLLSRQDELAADAPHGPVRAATVFHRDDTVVRIVEVADAPESAPASVLGLREPDSATELVELLDARALGVEGFAGDGDGLVRLLSRARMRLVADLAEDGS</sequence>
<protein>
    <submittedName>
        <fullName evidence="3">SchA/CurD-like domain-containing protein</fullName>
    </submittedName>
</protein>
<evidence type="ECO:0000259" key="2">
    <source>
        <dbReference type="PROSITE" id="PS51725"/>
    </source>
</evidence>
<dbReference type="InterPro" id="IPR011008">
    <property type="entry name" value="Dimeric_a/b-barrel"/>
</dbReference>
<feature type="domain" description="ABM" evidence="2">
    <location>
        <begin position="24"/>
        <end position="112"/>
    </location>
</feature>
<dbReference type="PROSITE" id="PS51725">
    <property type="entry name" value="ABM"/>
    <property type="match status" value="1"/>
</dbReference>
<dbReference type="InterPro" id="IPR007138">
    <property type="entry name" value="ABM_dom"/>
</dbReference>
<feature type="compositionally biased region" description="Pro residues" evidence="1">
    <location>
        <begin position="257"/>
        <end position="273"/>
    </location>
</feature>
<feature type="region of interest" description="Disordered" evidence="1">
    <location>
        <begin position="254"/>
        <end position="273"/>
    </location>
</feature>
<name>A0ABW4PNS7_9ACTN</name>
<gene>
    <name evidence="3" type="ORF">ACFSJS_14765</name>
</gene>
<evidence type="ECO:0000313" key="4">
    <source>
        <dbReference type="Proteomes" id="UP001597365"/>
    </source>
</evidence>
<dbReference type="Proteomes" id="UP001597365">
    <property type="component" value="Unassembled WGS sequence"/>
</dbReference>
<evidence type="ECO:0000313" key="3">
    <source>
        <dbReference type="EMBL" id="MFD1830926.1"/>
    </source>
</evidence>
<keyword evidence="4" id="KW-1185">Reference proteome</keyword>
<dbReference type="EMBL" id="JBHUFU010000008">
    <property type="protein sequence ID" value="MFD1830926.1"/>
    <property type="molecule type" value="Genomic_DNA"/>
</dbReference>
<dbReference type="Pfam" id="PF03992">
    <property type="entry name" value="ABM"/>
    <property type="match status" value="1"/>
</dbReference>